<protein>
    <submittedName>
        <fullName evidence="14">E3 ubiquitin-protein ligase MARCH3-like</fullName>
    </submittedName>
</protein>
<dbReference type="GO" id="GO:0008270">
    <property type="term" value="F:zinc ion binding"/>
    <property type="evidence" value="ECO:0007669"/>
    <property type="project" value="UniProtKB-KW"/>
</dbReference>
<keyword evidence="2" id="KW-0808">Transferase</keyword>
<evidence type="ECO:0000256" key="9">
    <source>
        <dbReference type="ARBA" id="ARBA00023136"/>
    </source>
</evidence>
<evidence type="ECO:0000256" key="6">
    <source>
        <dbReference type="ARBA" id="ARBA00022786"/>
    </source>
</evidence>
<evidence type="ECO:0000256" key="8">
    <source>
        <dbReference type="ARBA" id="ARBA00022989"/>
    </source>
</evidence>
<dbReference type="GO" id="GO:0016020">
    <property type="term" value="C:membrane"/>
    <property type="evidence" value="ECO:0007669"/>
    <property type="project" value="UniProtKB-SubCell"/>
</dbReference>
<keyword evidence="3 11" id="KW-0812">Transmembrane</keyword>
<dbReference type="InParanoid" id="A0A1W4WAK0"/>
<keyword evidence="6" id="KW-0833">Ubl conjugation pathway</keyword>
<feature type="transmembrane region" description="Helical" evidence="11">
    <location>
        <begin position="129"/>
        <end position="150"/>
    </location>
</feature>
<dbReference type="RefSeq" id="XP_018321039.1">
    <property type="nucleotide sequence ID" value="XM_018465537.2"/>
</dbReference>
<sequence length="231" mass="26485">MQEVTATENRPVRATGNDKISSSIRAESEDESNNQNPSSIVTSISSLVCRICHTNTVHEALISPCYCKGSLAYVHLSCLERWLNQSSRNYCELCMYQYNAVQTQRYGLIEGIRMWIMHPRNRTHIQSDVLILVLLTIVTVGLIVVCLLGIHYFEIEGEKIGISKNWTKGAIIFFLCIVVVGYLITLYLMIKDQVVPWYQWWKRTLDVRLLLTPSVLDDSINVQRQNRETSV</sequence>
<dbReference type="Pfam" id="PF12906">
    <property type="entry name" value="RINGv"/>
    <property type="match status" value="1"/>
</dbReference>
<gene>
    <name evidence="14" type="primary">LOC108734126</name>
</gene>
<evidence type="ECO:0000256" key="4">
    <source>
        <dbReference type="ARBA" id="ARBA00022723"/>
    </source>
</evidence>
<dbReference type="OrthoDB" id="273089at2759"/>
<dbReference type="InterPro" id="IPR011016">
    <property type="entry name" value="Znf_RING-CH"/>
</dbReference>
<keyword evidence="4" id="KW-0479">Metal-binding</keyword>
<keyword evidence="5" id="KW-0863">Zinc-finger</keyword>
<evidence type="ECO:0000256" key="7">
    <source>
        <dbReference type="ARBA" id="ARBA00022833"/>
    </source>
</evidence>
<evidence type="ECO:0000256" key="10">
    <source>
        <dbReference type="SAM" id="MobiDB-lite"/>
    </source>
</evidence>
<feature type="domain" description="RING-CH-type" evidence="12">
    <location>
        <begin position="41"/>
        <end position="101"/>
    </location>
</feature>
<evidence type="ECO:0000313" key="13">
    <source>
        <dbReference type="Proteomes" id="UP000192223"/>
    </source>
</evidence>
<keyword evidence="7" id="KW-0862">Zinc</keyword>
<organism evidence="13 14">
    <name type="scientific">Agrilus planipennis</name>
    <name type="common">Emerald ash borer</name>
    <name type="synonym">Agrilus marcopoli</name>
    <dbReference type="NCBI Taxonomy" id="224129"/>
    <lineage>
        <taxon>Eukaryota</taxon>
        <taxon>Metazoa</taxon>
        <taxon>Ecdysozoa</taxon>
        <taxon>Arthropoda</taxon>
        <taxon>Hexapoda</taxon>
        <taxon>Insecta</taxon>
        <taxon>Pterygota</taxon>
        <taxon>Neoptera</taxon>
        <taxon>Endopterygota</taxon>
        <taxon>Coleoptera</taxon>
        <taxon>Polyphaga</taxon>
        <taxon>Elateriformia</taxon>
        <taxon>Buprestoidea</taxon>
        <taxon>Buprestidae</taxon>
        <taxon>Agrilinae</taxon>
        <taxon>Agrilus</taxon>
    </lineage>
</organism>
<dbReference type="STRING" id="224129.A0A1W4WAK0"/>
<dbReference type="PANTHER" id="PTHR46065:SF3">
    <property type="entry name" value="FI20425P1"/>
    <property type="match status" value="1"/>
</dbReference>
<keyword evidence="8 11" id="KW-1133">Transmembrane helix</keyword>
<accession>A0A1W4WAK0</accession>
<dbReference type="GeneID" id="108734126"/>
<evidence type="ECO:0000256" key="2">
    <source>
        <dbReference type="ARBA" id="ARBA00022679"/>
    </source>
</evidence>
<dbReference type="InterPro" id="IPR013083">
    <property type="entry name" value="Znf_RING/FYVE/PHD"/>
</dbReference>
<evidence type="ECO:0000313" key="14">
    <source>
        <dbReference type="RefSeq" id="XP_018321039.1"/>
    </source>
</evidence>
<evidence type="ECO:0000256" key="3">
    <source>
        <dbReference type="ARBA" id="ARBA00022692"/>
    </source>
</evidence>
<name>A0A1W4WAK0_AGRPL</name>
<feature type="transmembrane region" description="Helical" evidence="11">
    <location>
        <begin position="170"/>
        <end position="190"/>
    </location>
</feature>
<keyword evidence="9 11" id="KW-0472">Membrane</keyword>
<dbReference type="Gene3D" id="3.30.40.10">
    <property type="entry name" value="Zinc/RING finger domain, C3HC4 (zinc finger)"/>
    <property type="match status" value="1"/>
</dbReference>
<feature type="region of interest" description="Disordered" evidence="10">
    <location>
        <begin position="1"/>
        <end position="38"/>
    </location>
</feature>
<dbReference type="GO" id="GO:0016567">
    <property type="term" value="P:protein ubiquitination"/>
    <property type="evidence" value="ECO:0007669"/>
    <property type="project" value="TreeGrafter"/>
</dbReference>
<dbReference type="Proteomes" id="UP000192223">
    <property type="component" value="Unplaced"/>
</dbReference>
<dbReference type="SMART" id="SM00744">
    <property type="entry name" value="RINGv"/>
    <property type="match status" value="1"/>
</dbReference>
<evidence type="ECO:0000259" key="12">
    <source>
        <dbReference type="PROSITE" id="PS51292"/>
    </source>
</evidence>
<evidence type="ECO:0000256" key="5">
    <source>
        <dbReference type="ARBA" id="ARBA00022771"/>
    </source>
</evidence>
<evidence type="ECO:0000256" key="11">
    <source>
        <dbReference type="SAM" id="Phobius"/>
    </source>
</evidence>
<dbReference type="GO" id="GO:0004842">
    <property type="term" value="F:ubiquitin-protein transferase activity"/>
    <property type="evidence" value="ECO:0007669"/>
    <property type="project" value="TreeGrafter"/>
</dbReference>
<dbReference type="AlphaFoldDB" id="A0A1W4WAK0"/>
<proteinExistence type="predicted"/>
<dbReference type="PROSITE" id="PS51292">
    <property type="entry name" value="ZF_RING_CH"/>
    <property type="match status" value="1"/>
</dbReference>
<reference evidence="14" key="1">
    <citation type="submission" date="2025-08" db="UniProtKB">
        <authorList>
            <consortium name="RefSeq"/>
        </authorList>
    </citation>
    <scope>IDENTIFICATION</scope>
    <source>
        <tissue evidence="14">Entire body</tissue>
    </source>
</reference>
<comment type="subcellular location">
    <subcellularLocation>
        <location evidence="1">Membrane</location>
        <topology evidence="1">Multi-pass membrane protein</topology>
    </subcellularLocation>
</comment>
<dbReference type="KEGG" id="apln:108734126"/>
<keyword evidence="13" id="KW-1185">Reference proteome</keyword>
<evidence type="ECO:0000256" key="1">
    <source>
        <dbReference type="ARBA" id="ARBA00004141"/>
    </source>
</evidence>
<dbReference type="SUPFAM" id="SSF57850">
    <property type="entry name" value="RING/U-box"/>
    <property type="match status" value="1"/>
</dbReference>
<dbReference type="PANTHER" id="PTHR46065">
    <property type="entry name" value="E3 UBIQUITIN-PROTEIN LIGASE MARCH 2/3 FAMILY MEMBER"/>
    <property type="match status" value="1"/>
</dbReference>